<organism evidence="1">
    <name type="scientific">Magallana gigas</name>
    <name type="common">Pacific oyster</name>
    <name type="synonym">Crassostrea gigas</name>
    <dbReference type="NCBI Taxonomy" id="29159"/>
    <lineage>
        <taxon>Eukaryota</taxon>
        <taxon>Metazoa</taxon>
        <taxon>Spiralia</taxon>
        <taxon>Lophotrochozoa</taxon>
        <taxon>Mollusca</taxon>
        <taxon>Bivalvia</taxon>
        <taxon>Autobranchia</taxon>
        <taxon>Pteriomorphia</taxon>
        <taxon>Ostreida</taxon>
        <taxon>Ostreoidea</taxon>
        <taxon>Ostreidae</taxon>
        <taxon>Magallana</taxon>
    </lineage>
</organism>
<accession>K1R6U6</accession>
<sequence length="107" mass="12359">MVSLYRPLLKECIGGTDLLSDLRDVINKEGRLEVRRAGREEGASRSMQVLLGLIDASPNQDKWEIFYKALRNNDFEHVITALKYEKIPQTVRKVYSELLLQPENVKQ</sequence>
<proteinExistence type="predicted"/>
<evidence type="ECO:0000313" key="1">
    <source>
        <dbReference type="EMBL" id="EKC36925.1"/>
    </source>
</evidence>
<reference evidence="1" key="1">
    <citation type="journal article" date="2012" name="Nature">
        <title>The oyster genome reveals stress adaptation and complexity of shell formation.</title>
        <authorList>
            <person name="Zhang G."/>
            <person name="Fang X."/>
            <person name="Guo X."/>
            <person name="Li L."/>
            <person name="Luo R."/>
            <person name="Xu F."/>
            <person name="Yang P."/>
            <person name="Zhang L."/>
            <person name="Wang X."/>
            <person name="Qi H."/>
            <person name="Xiong Z."/>
            <person name="Que H."/>
            <person name="Xie Y."/>
            <person name="Holland P.W."/>
            <person name="Paps J."/>
            <person name="Zhu Y."/>
            <person name="Wu F."/>
            <person name="Chen Y."/>
            <person name="Wang J."/>
            <person name="Peng C."/>
            <person name="Meng J."/>
            <person name="Yang L."/>
            <person name="Liu J."/>
            <person name="Wen B."/>
            <person name="Zhang N."/>
            <person name="Huang Z."/>
            <person name="Zhu Q."/>
            <person name="Feng Y."/>
            <person name="Mount A."/>
            <person name="Hedgecock D."/>
            <person name="Xu Z."/>
            <person name="Liu Y."/>
            <person name="Domazet-Loso T."/>
            <person name="Du Y."/>
            <person name="Sun X."/>
            <person name="Zhang S."/>
            <person name="Liu B."/>
            <person name="Cheng P."/>
            <person name="Jiang X."/>
            <person name="Li J."/>
            <person name="Fan D."/>
            <person name="Wang W."/>
            <person name="Fu W."/>
            <person name="Wang T."/>
            <person name="Wang B."/>
            <person name="Zhang J."/>
            <person name="Peng Z."/>
            <person name="Li Y."/>
            <person name="Li N."/>
            <person name="Wang J."/>
            <person name="Chen M."/>
            <person name="He Y."/>
            <person name="Tan F."/>
            <person name="Song X."/>
            <person name="Zheng Q."/>
            <person name="Huang R."/>
            <person name="Yang H."/>
            <person name="Du X."/>
            <person name="Chen L."/>
            <person name="Yang M."/>
            <person name="Gaffney P.M."/>
            <person name="Wang S."/>
            <person name="Luo L."/>
            <person name="She Z."/>
            <person name="Ming Y."/>
            <person name="Huang W."/>
            <person name="Zhang S."/>
            <person name="Huang B."/>
            <person name="Zhang Y."/>
            <person name="Qu T."/>
            <person name="Ni P."/>
            <person name="Miao G."/>
            <person name="Wang J."/>
            <person name="Wang Q."/>
            <person name="Steinberg C.E."/>
            <person name="Wang H."/>
            <person name="Li N."/>
            <person name="Qian L."/>
            <person name="Zhang G."/>
            <person name="Li Y."/>
            <person name="Yang H."/>
            <person name="Liu X."/>
            <person name="Wang J."/>
            <person name="Yin Y."/>
            <person name="Wang J."/>
        </authorList>
    </citation>
    <scope>NUCLEOTIDE SEQUENCE [LARGE SCALE GENOMIC DNA]</scope>
    <source>
        <strain evidence="1">05x7-T-G4-1.051#20</strain>
    </source>
</reference>
<dbReference type="InterPro" id="IPR011029">
    <property type="entry name" value="DEATH-like_dom_sf"/>
</dbReference>
<dbReference type="AlphaFoldDB" id="K1R6U6"/>
<protein>
    <submittedName>
        <fullName evidence="1">Uncharacterized protein</fullName>
    </submittedName>
</protein>
<name>K1R6U6_MAGGI</name>
<dbReference type="Gene3D" id="1.10.533.10">
    <property type="entry name" value="Death Domain, Fas"/>
    <property type="match status" value="1"/>
</dbReference>
<dbReference type="HOGENOM" id="CLU_2212471_0_0_1"/>
<dbReference type="EMBL" id="JH818091">
    <property type="protein sequence ID" value="EKC36925.1"/>
    <property type="molecule type" value="Genomic_DNA"/>
</dbReference>
<dbReference type="InParanoid" id="K1R6U6"/>
<gene>
    <name evidence="1" type="ORF">CGI_10027120</name>
</gene>